<proteinExistence type="predicted"/>
<evidence type="ECO:0000313" key="1">
    <source>
        <dbReference type="EMBL" id="QNO17390.1"/>
    </source>
</evidence>
<accession>A0A7G9WFC8</accession>
<dbReference type="Gene3D" id="3.30.559.30">
    <property type="entry name" value="Nonribosomal peptide synthetase, condensation domain"/>
    <property type="match status" value="1"/>
</dbReference>
<dbReference type="Gene3D" id="3.30.559.10">
    <property type="entry name" value="Chloramphenicol acetyltransferase-like domain"/>
    <property type="match status" value="1"/>
</dbReference>
<reference evidence="1 2" key="1">
    <citation type="submission" date="2020-08" db="EMBL/GenBank/DDBJ databases">
        <authorList>
            <person name="Ren C."/>
            <person name="Gu Y."/>
            <person name="Xu Y."/>
        </authorList>
    </citation>
    <scope>NUCLEOTIDE SEQUENCE [LARGE SCALE GENOMIC DNA]</scope>
    <source>
        <strain evidence="1 2">LBM18003</strain>
    </source>
</reference>
<evidence type="ECO:0000313" key="2">
    <source>
        <dbReference type="Proteomes" id="UP000516046"/>
    </source>
</evidence>
<sequence>MSHPKFQWASLDTAAKIFPCTTSRRDSKVFRIVCELKEPIQPQKLQEALDKTIDSFPGFQTVIKRGLFWYYLEHTDKMPVVRQEYRSPCPQLYDKDVQKLLFEVTYFDCRVNLEVFHAISDGTGAMHFLRVLIFHYLKMIHKKELSALTEMDYDASETQSIDDSFERYANHQKGPKIPKVKDAFSLRGAKTLDYSMNVIVGTVPVQKLLDASHKCGISLTILLCSLMILAIHEEMPVEAEKHPVVLAVPINLRNHFHSASTRNFFGVMEVSYDFSKGSGTLQDIAKKLNERFKAGLSPEELQYRVNQYMVLIKNPVARVSPLFLKDEGMRFGNYIVSKKETSAVSNVGIVRMPDELMPFIEKFEVFVSTEKLQMCSLTFGEKMTVSFSSAFVNADVQRNFFRSLTALGIPVEIDTNSSDVK</sequence>
<dbReference type="InterPro" id="IPR023213">
    <property type="entry name" value="CAT-like_dom_sf"/>
</dbReference>
<gene>
    <name evidence="1" type="ORF">H6X83_10620</name>
</gene>
<dbReference type="Proteomes" id="UP000516046">
    <property type="component" value="Chromosome"/>
</dbReference>
<keyword evidence="2" id="KW-1185">Reference proteome</keyword>
<dbReference type="PANTHER" id="PTHR28037:SF1">
    <property type="entry name" value="ALCOHOL O-ACETYLTRANSFERASE 1-RELATED"/>
    <property type="match status" value="1"/>
</dbReference>
<dbReference type="PANTHER" id="PTHR28037">
    <property type="entry name" value="ALCOHOL O-ACETYLTRANSFERASE 1-RELATED"/>
    <property type="match status" value="1"/>
</dbReference>
<protein>
    <recommendedName>
        <fullName evidence="3">Alcohol acetyltransferase</fullName>
    </recommendedName>
</protein>
<dbReference type="KEGG" id="caml:H6X83_10620"/>
<dbReference type="EMBL" id="CP060696">
    <property type="protein sequence ID" value="QNO17390.1"/>
    <property type="molecule type" value="Genomic_DNA"/>
</dbReference>
<evidence type="ECO:0008006" key="3">
    <source>
        <dbReference type="Google" id="ProtNLM"/>
    </source>
</evidence>
<dbReference type="RefSeq" id="WP_212506459.1">
    <property type="nucleotide sequence ID" value="NZ_CP060696.1"/>
</dbReference>
<organism evidence="1 2">
    <name type="scientific">Caproicibacterium amylolyticum</name>
    <dbReference type="NCBI Taxonomy" id="2766537"/>
    <lineage>
        <taxon>Bacteria</taxon>
        <taxon>Bacillati</taxon>
        <taxon>Bacillota</taxon>
        <taxon>Clostridia</taxon>
        <taxon>Eubacteriales</taxon>
        <taxon>Oscillospiraceae</taxon>
        <taxon>Caproicibacterium</taxon>
    </lineage>
</organism>
<dbReference type="InterPro" id="IPR052058">
    <property type="entry name" value="Alcohol_O-acetyltransferase"/>
</dbReference>
<name>A0A7G9WFC8_9FIRM</name>
<dbReference type="AlphaFoldDB" id="A0A7G9WFC8"/>